<feature type="region of interest" description="Disordered" evidence="1">
    <location>
        <begin position="1"/>
        <end position="53"/>
    </location>
</feature>
<accession>A0A9Q1QKH0</accession>
<organism evidence="2 3">
    <name type="scientific">Carnegiea gigantea</name>
    <dbReference type="NCBI Taxonomy" id="171969"/>
    <lineage>
        <taxon>Eukaryota</taxon>
        <taxon>Viridiplantae</taxon>
        <taxon>Streptophyta</taxon>
        <taxon>Embryophyta</taxon>
        <taxon>Tracheophyta</taxon>
        <taxon>Spermatophyta</taxon>
        <taxon>Magnoliopsida</taxon>
        <taxon>eudicotyledons</taxon>
        <taxon>Gunneridae</taxon>
        <taxon>Pentapetalae</taxon>
        <taxon>Caryophyllales</taxon>
        <taxon>Cactineae</taxon>
        <taxon>Cactaceae</taxon>
        <taxon>Cactoideae</taxon>
        <taxon>Echinocereeae</taxon>
        <taxon>Carnegiea</taxon>
    </lineage>
</organism>
<name>A0A9Q1QKH0_9CARY</name>
<evidence type="ECO:0000313" key="2">
    <source>
        <dbReference type="EMBL" id="KAJ8445034.1"/>
    </source>
</evidence>
<reference evidence="2" key="1">
    <citation type="submission" date="2022-04" db="EMBL/GenBank/DDBJ databases">
        <title>Carnegiea gigantea Genome sequencing and assembly v2.</title>
        <authorList>
            <person name="Copetti D."/>
            <person name="Sanderson M.J."/>
            <person name="Burquez A."/>
            <person name="Wojciechowski M.F."/>
        </authorList>
    </citation>
    <scope>NUCLEOTIDE SEQUENCE</scope>
    <source>
        <strain evidence="2">SGP5-SGP5p</strain>
        <tissue evidence="2">Aerial part</tissue>
    </source>
</reference>
<proteinExistence type="predicted"/>
<dbReference type="GO" id="GO:0005634">
    <property type="term" value="C:nucleus"/>
    <property type="evidence" value="ECO:0007669"/>
    <property type="project" value="TreeGrafter"/>
</dbReference>
<dbReference type="AlphaFoldDB" id="A0A9Q1QKH0"/>
<comment type="caution">
    <text evidence="2">The sequence shown here is derived from an EMBL/GenBank/DDBJ whole genome shotgun (WGS) entry which is preliminary data.</text>
</comment>
<feature type="compositionally biased region" description="Gly residues" evidence="1">
    <location>
        <begin position="360"/>
        <end position="380"/>
    </location>
</feature>
<dbReference type="Proteomes" id="UP001153076">
    <property type="component" value="Unassembled WGS sequence"/>
</dbReference>
<dbReference type="EMBL" id="JAKOGI010000081">
    <property type="protein sequence ID" value="KAJ8445034.1"/>
    <property type="molecule type" value="Genomic_DNA"/>
</dbReference>
<dbReference type="GO" id="GO:0006364">
    <property type="term" value="P:rRNA processing"/>
    <property type="evidence" value="ECO:0007669"/>
    <property type="project" value="TreeGrafter"/>
</dbReference>
<evidence type="ECO:0000256" key="1">
    <source>
        <dbReference type="SAM" id="MobiDB-lite"/>
    </source>
</evidence>
<evidence type="ECO:0000313" key="3">
    <source>
        <dbReference type="Proteomes" id="UP001153076"/>
    </source>
</evidence>
<dbReference type="OrthoDB" id="20900at2759"/>
<keyword evidence="3" id="KW-1185">Reference proteome</keyword>
<feature type="region of interest" description="Disordered" evidence="1">
    <location>
        <begin position="348"/>
        <end position="380"/>
    </location>
</feature>
<protein>
    <submittedName>
        <fullName evidence="2">Uncharacterized protein</fullName>
    </submittedName>
</protein>
<dbReference type="PANTHER" id="PTHR34105:SF1">
    <property type="entry name" value="PROLINE-, GLUTAMIC ACID- AND LEUCINE-RICH PROTEIN 1"/>
    <property type="match status" value="1"/>
</dbReference>
<sequence length="380" mass="41910">MKLRRLSGDRKVAGDRSPAIRAHRLRQRLPAVAMDASRKKETKRKRANLEKPLRCAWEGHRRQECLWKPHRRQQSKPASIAKASPKKKRKPADEEPLAADEQRRRRLPETRGPANPRKPSDDLKKWQVEGAIVSKIMSGNCGADLLKVCDFLPIPVDQVLSIKLASCLALLPRSRGDEESWSLMMQKILFSLSHLLNDALEGLEEGIKAIALLIAVPVRPILAIVRRVLMVSGSLPESLQPFTTAMQQEFVCSQLPALQLCSLEVLAAVSPDCLALGRELCGQLLPHAGDIVRILMGYFKRCWLPELRTKVYSIVKDLLILMGAGVAGSFEASRTLVETLTAQRRKQAGSLRKPHLGQHPEGGGGGGGRRGDGITGEGTT</sequence>
<feature type="region of interest" description="Disordered" evidence="1">
    <location>
        <begin position="66"/>
        <end position="123"/>
    </location>
</feature>
<feature type="compositionally biased region" description="Basic and acidic residues" evidence="1">
    <location>
        <begin position="100"/>
        <end position="109"/>
    </location>
</feature>
<feature type="compositionally biased region" description="Basic and acidic residues" evidence="1">
    <location>
        <begin position="1"/>
        <end position="14"/>
    </location>
</feature>
<gene>
    <name evidence="2" type="ORF">Cgig2_022554</name>
</gene>
<dbReference type="PANTHER" id="PTHR34105">
    <property type="entry name" value="PROLINE-, GLUTAMIC ACID- AND LEUCINE-RICH PROTEIN 1"/>
    <property type="match status" value="1"/>
</dbReference>